<keyword evidence="4" id="KW-0547">Nucleotide-binding</keyword>
<dbReference type="SUPFAM" id="SSF55874">
    <property type="entry name" value="ATPase domain of HSP90 chaperone/DNA topoisomerase II/histidine kinase"/>
    <property type="match status" value="1"/>
</dbReference>
<keyword evidence="11" id="KW-1185">Reference proteome</keyword>
<dbReference type="Pfam" id="PF02518">
    <property type="entry name" value="HATPase_c"/>
    <property type="match status" value="1"/>
</dbReference>
<evidence type="ECO:0000256" key="5">
    <source>
        <dbReference type="ARBA" id="ARBA00022777"/>
    </source>
</evidence>
<name>A0A371B9B4_9BRAD</name>
<feature type="domain" description="Histidine kinase" evidence="9">
    <location>
        <begin position="453"/>
        <end position="675"/>
    </location>
</feature>
<protein>
    <recommendedName>
        <fullName evidence="2">histidine kinase</fullName>
        <ecNumber evidence="2">2.7.13.3</ecNumber>
    </recommendedName>
</protein>
<dbReference type="RefSeq" id="WP_115516039.1">
    <property type="nucleotide sequence ID" value="NZ_QRGO01000001.1"/>
</dbReference>
<proteinExistence type="predicted"/>
<keyword evidence="7" id="KW-0902">Two-component regulatory system</keyword>
<dbReference type="PANTHER" id="PTHR43065:SF46">
    <property type="entry name" value="C4-DICARBOXYLATE TRANSPORT SENSOR PROTEIN DCTB"/>
    <property type="match status" value="1"/>
</dbReference>
<dbReference type="PANTHER" id="PTHR43065">
    <property type="entry name" value="SENSOR HISTIDINE KINASE"/>
    <property type="match status" value="1"/>
</dbReference>
<keyword evidence="5" id="KW-0418">Kinase</keyword>
<evidence type="ECO:0000256" key="1">
    <source>
        <dbReference type="ARBA" id="ARBA00000085"/>
    </source>
</evidence>
<keyword evidence="8" id="KW-1133">Transmembrane helix</keyword>
<keyword evidence="8" id="KW-0472">Membrane</keyword>
<dbReference type="PROSITE" id="PS50109">
    <property type="entry name" value="HIS_KIN"/>
    <property type="match status" value="1"/>
</dbReference>
<evidence type="ECO:0000256" key="6">
    <source>
        <dbReference type="ARBA" id="ARBA00022840"/>
    </source>
</evidence>
<dbReference type="InterPro" id="IPR036890">
    <property type="entry name" value="HATPase_C_sf"/>
</dbReference>
<dbReference type="GO" id="GO:0005524">
    <property type="term" value="F:ATP binding"/>
    <property type="evidence" value="ECO:0007669"/>
    <property type="project" value="UniProtKB-KW"/>
</dbReference>
<keyword evidence="8" id="KW-0812">Transmembrane</keyword>
<dbReference type="GO" id="GO:0000155">
    <property type="term" value="F:phosphorelay sensor kinase activity"/>
    <property type="evidence" value="ECO:0007669"/>
    <property type="project" value="InterPro"/>
</dbReference>
<dbReference type="Proteomes" id="UP000263993">
    <property type="component" value="Unassembled WGS sequence"/>
</dbReference>
<dbReference type="InterPro" id="IPR036097">
    <property type="entry name" value="HisK_dim/P_sf"/>
</dbReference>
<feature type="transmembrane region" description="Helical" evidence="8">
    <location>
        <begin position="293"/>
        <end position="315"/>
    </location>
</feature>
<dbReference type="EMBL" id="QRGO01000001">
    <property type="protein sequence ID" value="RDV04013.1"/>
    <property type="molecule type" value="Genomic_DNA"/>
</dbReference>
<dbReference type="SMART" id="SM00387">
    <property type="entry name" value="HATPase_c"/>
    <property type="match status" value="1"/>
</dbReference>
<keyword evidence="3" id="KW-0808">Transferase</keyword>
<dbReference type="Gene3D" id="1.10.287.130">
    <property type="match status" value="1"/>
</dbReference>
<reference evidence="11" key="1">
    <citation type="submission" date="2018-08" db="EMBL/GenBank/DDBJ databases">
        <authorList>
            <person name="Kim S.-J."/>
            <person name="Jung G.-Y."/>
        </authorList>
    </citation>
    <scope>NUCLEOTIDE SEQUENCE [LARGE SCALE GENOMIC DNA]</scope>
    <source>
        <strain evidence="11">GY_H</strain>
    </source>
</reference>
<evidence type="ECO:0000256" key="3">
    <source>
        <dbReference type="ARBA" id="ARBA00022679"/>
    </source>
</evidence>
<dbReference type="EC" id="2.7.13.3" evidence="2"/>
<evidence type="ECO:0000313" key="11">
    <source>
        <dbReference type="Proteomes" id="UP000263993"/>
    </source>
</evidence>
<evidence type="ECO:0000256" key="8">
    <source>
        <dbReference type="SAM" id="Phobius"/>
    </source>
</evidence>
<accession>A0A371B9B4</accession>
<evidence type="ECO:0000313" key="10">
    <source>
        <dbReference type="EMBL" id="RDV04013.1"/>
    </source>
</evidence>
<evidence type="ECO:0000256" key="2">
    <source>
        <dbReference type="ARBA" id="ARBA00012438"/>
    </source>
</evidence>
<gene>
    <name evidence="10" type="ORF">DXH78_05080</name>
</gene>
<dbReference type="InterPro" id="IPR004358">
    <property type="entry name" value="Sig_transdc_His_kin-like_C"/>
</dbReference>
<dbReference type="InterPro" id="IPR005467">
    <property type="entry name" value="His_kinase_dom"/>
</dbReference>
<comment type="caution">
    <text evidence="10">The sequence shown here is derived from an EMBL/GenBank/DDBJ whole genome shotgun (WGS) entry which is preliminary data.</text>
</comment>
<dbReference type="OrthoDB" id="7568856at2"/>
<comment type="catalytic activity">
    <reaction evidence="1">
        <text>ATP + protein L-histidine = ADP + protein N-phospho-L-histidine.</text>
        <dbReference type="EC" id="2.7.13.3"/>
    </reaction>
</comment>
<evidence type="ECO:0000256" key="7">
    <source>
        <dbReference type="ARBA" id="ARBA00023012"/>
    </source>
</evidence>
<dbReference type="SUPFAM" id="SSF47384">
    <property type="entry name" value="Homodimeric domain of signal transducing histidine kinase"/>
    <property type="match status" value="1"/>
</dbReference>
<organism evidence="10 11">
    <name type="scientific">Undibacter mobilis</name>
    <dbReference type="NCBI Taxonomy" id="2292256"/>
    <lineage>
        <taxon>Bacteria</taxon>
        <taxon>Pseudomonadati</taxon>
        <taxon>Pseudomonadota</taxon>
        <taxon>Alphaproteobacteria</taxon>
        <taxon>Hyphomicrobiales</taxon>
        <taxon>Nitrobacteraceae</taxon>
        <taxon>Undibacter</taxon>
    </lineage>
</organism>
<dbReference type="Gene3D" id="3.30.565.10">
    <property type="entry name" value="Histidine kinase-like ATPase, C-terminal domain"/>
    <property type="match status" value="1"/>
</dbReference>
<keyword evidence="6" id="KW-0067">ATP-binding</keyword>
<feature type="transmembrane region" description="Helical" evidence="8">
    <location>
        <begin position="20"/>
        <end position="37"/>
    </location>
</feature>
<evidence type="ECO:0000259" key="9">
    <source>
        <dbReference type="PROSITE" id="PS50109"/>
    </source>
</evidence>
<dbReference type="InterPro" id="IPR003594">
    <property type="entry name" value="HATPase_dom"/>
</dbReference>
<dbReference type="AlphaFoldDB" id="A0A371B9B4"/>
<sequence length="682" mass="75193">MLKFEIGRFGPWRLPRLEAWWPVLLGLATLVVLIFGINEIDRRVRESATTDARARAGLAATLLTSAIDDATATASTTIAVADAALRDIDDPAEIHRILEKLPLADGVLKITAADASGRPVASNRDIRASAGLRKPIPLIVNAYFDGIYLSHSEKNPVSGIETIKFIRGFRFPDGTTRRIYTVSYSLERVLRLFDAIALTPKSINVIGNDGRLRIAVQRDSQGSIRHLSDDVVLASPIRRNSDETAQSRVPSVHVDDRIRRAFASSPSRHYGLSVVVDLDLNEKSGNYKDMRNGMLVTLIITISALTIIGFVAYVLRERHVRARALEALRRNESEILRSIAKLDNLAIATVSFAGNFTTVAGSNSNEISRYIEENWRSILSQNESNSDEPSIHRFQDATTNSWREIAVVTNHASAPEQRAQKILLALDLTHIRQKANKLYQLSKLAAIGGLSTAIAHEIHQPLGTIWFAIHNARPLLKKGEVSAVELKFDLIESQIKKIKKYVDHLRQFGRPSTQIEPHHEIDIVQVVQAATELLGIENETHPSPISVHVCPEAGRYFILGDPNSLEQVIINLIQNARYSIKQKWASEAPERGKIEIMISAAGTDNIIQISDNGGGIPPEILPHIFELFFTTKPIEDGTGLGLAISQDIIRELGGVIAATNTDEGAMFTIKLPKSDLTPILPA</sequence>
<dbReference type="PRINTS" id="PR00344">
    <property type="entry name" value="BCTRLSENSOR"/>
</dbReference>
<evidence type="ECO:0000256" key="4">
    <source>
        <dbReference type="ARBA" id="ARBA00022741"/>
    </source>
</evidence>